<evidence type="ECO:0000313" key="2">
    <source>
        <dbReference type="EMBL" id="KHJ33046.1"/>
    </source>
</evidence>
<evidence type="ECO:0000256" key="1">
    <source>
        <dbReference type="SAM" id="MobiDB-lite"/>
    </source>
</evidence>
<proteinExistence type="predicted"/>
<dbReference type="Gene3D" id="2.40.70.10">
    <property type="entry name" value="Acid Proteases"/>
    <property type="match status" value="1"/>
</dbReference>
<sequence>MAESSGSSAKARINNDSAPDQPKKYSTVSCNGVMAGEIPKVNLNMQPLVQTTVKKDRAFRVSGEVLSIKNGIPGRIYLDASMVCADQGSDLILISPQLVHVLNLKKNTLSHVNSHAVTMGTADGASHKIMEWVSFILGSGGVSREVHAFVQPDKGITIDLFLLLGLPWLHSVKAVIDIQKS</sequence>
<keyword evidence="3" id="KW-1185">Reference proteome</keyword>
<evidence type="ECO:0000313" key="3">
    <source>
        <dbReference type="Proteomes" id="UP000030854"/>
    </source>
</evidence>
<organism evidence="2 3">
    <name type="scientific">Uncinula necator</name>
    <name type="common">Grape powdery mildew</name>
    <dbReference type="NCBI Taxonomy" id="52586"/>
    <lineage>
        <taxon>Eukaryota</taxon>
        <taxon>Fungi</taxon>
        <taxon>Dikarya</taxon>
        <taxon>Ascomycota</taxon>
        <taxon>Pezizomycotina</taxon>
        <taxon>Leotiomycetes</taxon>
        <taxon>Erysiphales</taxon>
        <taxon>Erysiphaceae</taxon>
        <taxon>Erysiphe</taxon>
    </lineage>
</organism>
<dbReference type="HOGENOM" id="CLU_1490073_0_0_1"/>
<dbReference type="STRING" id="52586.A0A0B1P7W0"/>
<feature type="region of interest" description="Disordered" evidence="1">
    <location>
        <begin position="1"/>
        <end position="25"/>
    </location>
</feature>
<dbReference type="AlphaFoldDB" id="A0A0B1P7W0"/>
<gene>
    <name evidence="2" type="ORF">EV44_g1320</name>
</gene>
<accession>A0A0B1P7W0</accession>
<comment type="caution">
    <text evidence="2">The sequence shown here is derived from an EMBL/GenBank/DDBJ whole genome shotgun (WGS) entry which is preliminary data.</text>
</comment>
<protein>
    <submittedName>
        <fullName evidence="2">Uncharacterized protein</fullName>
    </submittedName>
</protein>
<name>A0A0B1P7W0_UNCNE</name>
<dbReference type="EMBL" id="JNVN01001655">
    <property type="protein sequence ID" value="KHJ33046.1"/>
    <property type="molecule type" value="Genomic_DNA"/>
</dbReference>
<dbReference type="Proteomes" id="UP000030854">
    <property type="component" value="Unassembled WGS sequence"/>
</dbReference>
<dbReference type="InterPro" id="IPR021109">
    <property type="entry name" value="Peptidase_aspartic_dom_sf"/>
</dbReference>
<reference evidence="2 3" key="1">
    <citation type="journal article" date="2014" name="BMC Genomics">
        <title>Adaptive genomic structural variation in the grape powdery mildew pathogen, Erysiphe necator.</title>
        <authorList>
            <person name="Jones L."/>
            <person name="Riaz S."/>
            <person name="Morales-Cruz A."/>
            <person name="Amrine K.C."/>
            <person name="McGuire B."/>
            <person name="Gubler W.D."/>
            <person name="Walker M.A."/>
            <person name="Cantu D."/>
        </authorList>
    </citation>
    <scope>NUCLEOTIDE SEQUENCE [LARGE SCALE GENOMIC DNA]</scope>
    <source>
        <strain evidence="3">c</strain>
    </source>
</reference>